<reference evidence="3" key="1">
    <citation type="journal article" date="2011" name="Proc. Natl. Acad. Sci. U.S.A.">
        <title>Obligate biotrophy features unraveled by the genomic analysis of rust fungi.</title>
        <authorList>
            <person name="Duplessis S."/>
            <person name="Cuomo C.A."/>
            <person name="Lin Y.-C."/>
            <person name="Aerts A."/>
            <person name="Tisserant E."/>
            <person name="Veneault-Fourrey C."/>
            <person name="Joly D.L."/>
            <person name="Hacquard S."/>
            <person name="Amselem J."/>
            <person name="Cantarel B.L."/>
            <person name="Chiu R."/>
            <person name="Coutinho P.M."/>
            <person name="Feau N."/>
            <person name="Field M."/>
            <person name="Frey P."/>
            <person name="Gelhaye E."/>
            <person name="Goldberg J."/>
            <person name="Grabherr M.G."/>
            <person name="Kodira C.D."/>
            <person name="Kohler A."/>
            <person name="Kuees U."/>
            <person name="Lindquist E.A."/>
            <person name="Lucas S.M."/>
            <person name="Mago R."/>
            <person name="Mauceli E."/>
            <person name="Morin E."/>
            <person name="Murat C."/>
            <person name="Pangilinan J.L."/>
            <person name="Park R."/>
            <person name="Pearson M."/>
            <person name="Quesneville H."/>
            <person name="Rouhier N."/>
            <person name="Sakthikumar S."/>
            <person name="Salamov A.A."/>
            <person name="Schmutz J."/>
            <person name="Selles B."/>
            <person name="Shapiro H."/>
            <person name="Tanguay P."/>
            <person name="Tuskan G.A."/>
            <person name="Henrissat B."/>
            <person name="Van de Peer Y."/>
            <person name="Rouze P."/>
            <person name="Ellis J.G."/>
            <person name="Dodds P.N."/>
            <person name="Schein J.E."/>
            <person name="Zhong S."/>
            <person name="Hamelin R.C."/>
            <person name="Grigoriev I.V."/>
            <person name="Szabo L.J."/>
            <person name="Martin F."/>
        </authorList>
    </citation>
    <scope>NUCLEOTIDE SEQUENCE [LARGE SCALE GENOMIC DNA]</scope>
    <source>
        <strain evidence="3">98AG31 / pathotype 3-4-7</strain>
    </source>
</reference>
<dbReference type="VEuPathDB" id="FungiDB:MELLADRAFT_92307"/>
<dbReference type="eggNOG" id="KOG2711">
    <property type="taxonomic scope" value="Eukaryota"/>
</dbReference>
<protein>
    <submittedName>
        <fullName evidence="2">Uncharacterized protein</fullName>
    </submittedName>
</protein>
<keyword evidence="3" id="KW-1185">Reference proteome</keyword>
<evidence type="ECO:0000313" key="2">
    <source>
        <dbReference type="EMBL" id="EGG11215.1"/>
    </source>
</evidence>
<dbReference type="Proteomes" id="UP000001072">
    <property type="component" value="Unassembled WGS sequence"/>
</dbReference>
<dbReference type="OrthoDB" id="10263760at2759"/>
<evidence type="ECO:0000313" key="3">
    <source>
        <dbReference type="Proteomes" id="UP000001072"/>
    </source>
</evidence>
<dbReference type="Gene3D" id="3.40.50.720">
    <property type="entry name" value="NAD(P)-binding Rossmann-like Domain"/>
    <property type="match status" value="1"/>
</dbReference>
<evidence type="ECO:0000256" key="1">
    <source>
        <dbReference type="SAM" id="MobiDB-lite"/>
    </source>
</evidence>
<dbReference type="GeneID" id="18936198"/>
<dbReference type="EMBL" id="GL883093">
    <property type="protein sequence ID" value="EGG11215.1"/>
    <property type="molecule type" value="Genomic_DNA"/>
</dbReference>
<gene>
    <name evidence="2" type="ORF">MELLADRAFT_92307</name>
</gene>
<dbReference type="HOGENOM" id="CLU_1428297_0_0_1"/>
<dbReference type="AlphaFoldDB" id="F4R952"/>
<dbReference type="InParanoid" id="F4R952"/>
<dbReference type="STRING" id="747676.F4R952"/>
<feature type="region of interest" description="Disordered" evidence="1">
    <location>
        <begin position="168"/>
        <end position="190"/>
    </location>
</feature>
<accession>F4R952</accession>
<name>F4R952_MELLP</name>
<organism evidence="3">
    <name type="scientific">Melampsora larici-populina (strain 98AG31 / pathotype 3-4-7)</name>
    <name type="common">Poplar leaf rust fungus</name>
    <dbReference type="NCBI Taxonomy" id="747676"/>
    <lineage>
        <taxon>Eukaryota</taxon>
        <taxon>Fungi</taxon>
        <taxon>Dikarya</taxon>
        <taxon>Basidiomycota</taxon>
        <taxon>Pucciniomycotina</taxon>
        <taxon>Pucciniomycetes</taxon>
        <taxon>Pucciniales</taxon>
        <taxon>Melampsoraceae</taxon>
        <taxon>Melampsora</taxon>
    </lineage>
</organism>
<dbReference type="KEGG" id="mlr:MELLADRAFT_92307"/>
<sequence>MYMQRAAWSTVQQRCTPDLVYTAHFPSDVYAVSKTQKDSTFLAETVANGHCAHPPHPFSIVPPAREIRIGTLVDGENFTTIINKKHENVKYCLVTRDAKMPVFCPPRQFIPNICHQLREAKVTGMPCSALSGANIANEGINIYLMRSLQKLIHTPQFHVQIIEDRAGVSPSHNTQEVIEKTGSLDEDEAM</sequence>
<proteinExistence type="predicted"/>
<dbReference type="RefSeq" id="XP_007405817.1">
    <property type="nucleotide sequence ID" value="XM_007405755.1"/>
</dbReference>